<evidence type="ECO:0000313" key="2">
    <source>
        <dbReference type="Proteomes" id="UP000814176"/>
    </source>
</evidence>
<dbReference type="Gene3D" id="3.40.50.150">
    <property type="entry name" value="Vaccinia Virus protein VP39"/>
    <property type="match status" value="1"/>
</dbReference>
<accession>A0ABQ8K831</accession>
<comment type="caution">
    <text evidence="1">The sequence shown here is derived from an EMBL/GenBank/DDBJ whole genome shotgun (WGS) entry which is preliminary data.</text>
</comment>
<evidence type="ECO:0000313" key="1">
    <source>
        <dbReference type="EMBL" id="KAH9833212.1"/>
    </source>
</evidence>
<dbReference type="PANTHER" id="PTHR14614:SF104">
    <property type="entry name" value="N-METHYLTRANSFERASE, PUTATIVE (AFU_ORTHOLOGUE AFUA_1G17750)-RELATED"/>
    <property type="match status" value="1"/>
</dbReference>
<keyword evidence="2" id="KW-1185">Reference proteome</keyword>
<dbReference type="Pfam" id="PF10294">
    <property type="entry name" value="Methyltransf_16"/>
    <property type="match status" value="1"/>
</dbReference>
<name>A0ABQ8K831_9APHY</name>
<dbReference type="PANTHER" id="PTHR14614">
    <property type="entry name" value="HEPATOCELLULAR CARCINOMA-ASSOCIATED ANTIGEN"/>
    <property type="match status" value="1"/>
</dbReference>
<dbReference type="EMBL" id="JADCUA010000019">
    <property type="protein sequence ID" value="KAH9833212.1"/>
    <property type="molecule type" value="Genomic_DNA"/>
</dbReference>
<proteinExistence type="predicted"/>
<gene>
    <name evidence="1" type="ORF">C8Q71DRAFT_860482</name>
</gene>
<protein>
    <submittedName>
        <fullName evidence="1">Uncharacterized protein</fullName>
    </submittedName>
</protein>
<reference evidence="1 2" key="1">
    <citation type="journal article" date="2021" name="Environ. Microbiol.">
        <title>Gene family expansions and transcriptome signatures uncover fungal adaptations to wood decay.</title>
        <authorList>
            <person name="Hage H."/>
            <person name="Miyauchi S."/>
            <person name="Viragh M."/>
            <person name="Drula E."/>
            <person name="Min B."/>
            <person name="Chaduli D."/>
            <person name="Navarro D."/>
            <person name="Favel A."/>
            <person name="Norest M."/>
            <person name="Lesage-Meessen L."/>
            <person name="Balint B."/>
            <person name="Merenyi Z."/>
            <person name="de Eugenio L."/>
            <person name="Morin E."/>
            <person name="Martinez A.T."/>
            <person name="Baldrian P."/>
            <person name="Stursova M."/>
            <person name="Martinez M.J."/>
            <person name="Novotny C."/>
            <person name="Magnuson J.K."/>
            <person name="Spatafora J.W."/>
            <person name="Maurice S."/>
            <person name="Pangilinan J."/>
            <person name="Andreopoulos W."/>
            <person name="LaButti K."/>
            <person name="Hundley H."/>
            <person name="Na H."/>
            <person name="Kuo A."/>
            <person name="Barry K."/>
            <person name="Lipzen A."/>
            <person name="Henrissat B."/>
            <person name="Riley R."/>
            <person name="Ahrendt S."/>
            <person name="Nagy L.G."/>
            <person name="Grigoriev I.V."/>
            <person name="Martin F."/>
            <person name="Rosso M.N."/>
        </authorList>
    </citation>
    <scope>NUCLEOTIDE SEQUENCE [LARGE SCALE GENOMIC DNA]</scope>
    <source>
        <strain evidence="1 2">CIRM-BRFM 1785</strain>
    </source>
</reference>
<dbReference type="GeneID" id="72008537"/>
<sequence>MDSDDIGDASAWLYNDTVDREADHFFSPSLLLAERIGRGLIPLEAKTVVELGAGCALLSLLTSTLARPPSLVVLTDYPDAPILANLTQNLQQNVSRVSQGCTVHSRGHEWG</sequence>
<dbReference type="InterPro" id="IPR029063">
    <property type="entry name" value="SAM-dependent_MTases_sf"/>
</dbReference>
<dbReference type="InterPro" id="IPR019410">
    <property type="entry name" value="Methyltransf_16"/>
</dbReference>
<dbReference type="RefSeq" id="XP_047775978.1">
    <property type="nucleotide sequence ID" value="XM_047927805.1"/>
</dbReference>
<organism evidence="1 2">
    <name type="scientific">Rhodofomes roseus</name>
    <dbReference type="NCBI Taxonomy" id="34475"/>
    <lineage>
        <taxon>Eukaryota</taxon>
        <taxon>Fungi</taxon>
        <taxon>Dikarya</taxon>
        <taxon>Basidiomycota</taxon>
        <taxon>Agaricomycotina</taxon>
        <taxon>Agaricomycetes</taxon>
        <taxon>Polyporales</taxon>
        <taxon>Rhodofomes</taxon>
    </lineage>
</organism>
<dbReference type="Proteomes" id="UP000814176">
    <property type="component" value="Unassembled WGS sequence"/>
</dbReference>